<dbReference type="EMBL" id="JACMSC010000001">
    <property type="protein sequence ID" value="KAG6535800.1"/>
    <property type="molecule type" value="Genomic_DNA"/>
</dbReference>
<sequence length="225" mass="25270">MATLFFLSRHYNATICHLFLFSIRTLFIADVNPPPPTARGLYQLLWADAGALASPFSPTSCALASMADANTRFADADPQSTIEYEYAIIKVRLGSEGGNSIGLSGSGESKDKVGRFIYSATLPFNVMNDPYWLPMVEGIAEYGRRFKPPSMHELRTWTLKAEFTTISNNSGKVVKRIVINDPNFWPHVVFCIKSVVPLVSMLREVDSEERLAMGYIYELMDRQKR</sequence>
<dbReference type="Proteomes" id="UP000734854">
    <property type="component" value="Unassembled WGS sequence"/>
</dbReference>
<accession>A0A8J5M6W7</accession>
<keyword evidence="2" id="KW-1185">Reference proteome</keyword>
<evidence type="ECO:0000313" key="2">
    <source>
        <dbReference type="Proteomes" id="UP000734854"/>
    </source>
</evidence>
<proteinExistence type="predicted"/>
<comment type="caution">
    <text evidence="1">The sequence shown here is derived from an EMBL/GenBank/DDBJ whole genome shotgun (WGS) entry which is preliminary data.</text>
</comment>
<dbReference type="AlphaFoldDB" id="A0A8J5M6W7"/>
<evidence type="ECO:0000313" key="1">
    <source>
        <dbReference type="EMBL" id="KAG6535800.1"/>
    </source>
</evidence>
<gene>
    <name evidence="1" type="ORF">ZIOFF_000829</name>
</gene>
<organism evidence="1 2">
    <name type="scientific">Zingiber officinale</name>
    <name type="common">Ginger</name>
    <name type="synonym">Amomum zingiber</name>
    <dbReference type="NCBI Taxonomy" id="94328"/>
    <lineage>
        <taxon>Eukaryota</taxon>
        <taxon>Viridiplantae</taxon>
        <taxon>Streptophyta</taxon>
        <taxon>Embryophyta</taxon>
        <taxon>Tracheophyta</taxon>
        <taxon>Spermatophyta</taxon>
        <taxon>Magnoliopsida</taxon>
        <taxon>Liliopsida</taxon>
        <taxon>Zingiberales</taxon>
        <taxon>Zingiberaceae</taxon>
        <taxon>Zingiber</taxon>
    </lineage>
</organism>
<protein>
    <submittedName>
        <fullName evidence="1">Uncharacterized protein</fullName>
    </submittedName>
</protein>
<reference evidence="1 2" key="1">
    <citation type="submission" date="2020-08" db="EMBL/GenBank/DDBJ databases">
        <title>Plant Genome Project.</title>
        <authorList>
            <person name="Zhang R.-G."/>
        </authorList>
    </citation>
    <scope>NUCLEOTIDE SEQUENCE [LARGE SCALE GENOMIC DNA]</scope>
    <source>
        <tissue evidence="1">Rhizome</tissue>
    </source>
</reference>
<name>A0A8J5M6W7_ZINOF</name>